<evidence type="ECO:0000256" key="7">
    <source>
        <dbReference type="HAMAP-Rule" id="MF_01057"/>
    </source>
</evidence>
<keyword evidence="6 7" id="KW-0819">tRNA processing</keyword>
<keyword evidence="3 7" id="KW-0489">Methyltransferase</keyword>
<comment type="pathway">
    <text evidence="7">tRNA modification; N(7)-methylguanine-tRNA biosynthesis.</text>
</comment>
<dbReference type="GO" id="GO:0008176">
    <property type="term" value="F:tRNA (guanine(46)-N7)-methyltransferase activity"/>
    <property type="evidence" value="ECO:0007669"/>
    <property type="project" value="UniProtKB-UniRule"/>
</dbReference>
<feature type="binding site" evidence="7">
    <location>
        <position position="206"/>
    </location>
    <ligand>
        <name>substrate</name>
    </ligand>
</feature>
<keyword evidence="5 7" id="KW-0949">S-adenosyl-L-methionine</keyword>
<comment type="caution">
    <text evidence="9">The sequence shown here is derived from an EMBL/GenBank/DDBJ whole genome shotgun (WGS) entry which is preliminary data.</text>
</comment>
<feature type="region of interest" description="Disordered" evidence="8">
    <location>
        <begin position="1"/>
        <end position="36"/>
    </location>
</feature>
<proteinExistence type="inferred from homology"/>
<feature type="binding site" evidence="7">
    <location>
        <begin position="267"/>
        <end position="270"/>
    </location>
    <ligand>
        <name>substrate</name>
    </ligand>
</feature>
<reference evidence="9 10" key="1">
    <citation type="submission" date="2017-10" db="EMBL/GenBank/DDBJ databases">
        <title>Bifidobacterium xylocopum sp. nov. and Bifidobacterium aemilianum sp. nov., from the carpenter bee (Xylocopa violacea) digestive tract.</title>
        <authorList>
            <person name="Alberoni D."/>
            <person name="Baffoni L."/>
            <person name="Di Gioia D."/>
            <person name="Gaggia F."/>
            <person name="Biavati B."/>
        </authorList>
    </citation>
    <scope>NUCLEOTIDE SEQUENCE [LARGE SCALE GENOMIC DNA]</scope>
    <source>
        <strain evidence="9 10">XV2</strain>
    </source>
</reference>
<dbReference type="GO" id="GO:0043527">
    <property type="term" value="C:tRNA methyltransferase complex"/>
    <property type="evidence" value="ECO:0007669"/>
    <property type="project" value="TreeGrafter"/>
</dbReference>
<accession>A0A366KEZ6</accession>
<evidence type="ECO:0000256" key="8">
    <source>
        <dbReference type="SAM" id="MobiDB-lite"/>
    </source>
</evidence>
<evidence type="ECO:0000256" key="2">
    <source>
        <dbReference type="ARBA" id="ARBA00003015"/>
    </source>
</evidence>
<feature type="compositionally biased region" description="Basic and acidic residues" evidence="8">
    <location>
        <begin position="9"/>
        <end position="27"/>
    </location>
</feature>
<feature type="binding site" evidence="7">
    <location>
        <position position="170"/>
    </location>
    <ligand>
        <name>S-adenosyl-L-methionine</name>
        <dbReference type="ChEBI" id="CHEBI:59789"/>
    </ligand>
</feature>
<feature type="binding site" evidence="7">
    <location>
        <position position="148"/>
    </location>
    <ligand>
        <name>S-adenosyl-L-methionine</name>
        <dbReference type="ChEBI" id="CHEBI:59789"/>
    </ligand>
</feature>
<feature type="binding site" evidence="7">
    <location>
        <position position="174"/>
    </location>
    <ligand>
        <name>substrate</name>
    </ligand>
</feature>
<evidence type="ECO:0000256" key="1">
    <source>
        <dbReference type="ARBA" id="ARBA00000142"/>
    </source>
</evidence>
<protein>
    <recommendedName>
        <fullName evidence="7">tRNA (guanine-N(7)-)-methyltransferase</fullName>
        <ecNumber evidence="7">2.1.1.33</ecNumber>
    </recommendedName>
    <alternativeName>
        <fullName evidence="7">tRNA (guanine(46)-N(7))-methyltransferase</fullName>
    </alternativeName>
    <alternativeName>
        <fullName evidence="7">tRNA(m7G46)-methyltransferase</fullName>
    </alternativeName>
</protein>
<keyword evidence="4 7" id="KW-0808">Transferase</keyword>
<dbReference type="PANTHER" id="PTHR23417:SF14">
    <property type="entry name" value="PENTACOTRIPEPTIDE-REPEAT REGION OF PRORP DOMAIN-CONTAINING PROTEIN"/>
    <property type="match status" value="1"/>
</dbReference>
<dbReference type="Proteomes" id="UP000252345">
    <property type="component" value="Unassembled WGS sequence"/>
</dbReference>
<dbReference type="EC" id="2.1.1.33" evidence="7"/>
<evidence type="ECO:0000256" key="4">
    <source>
        <dbReference type="ARBA" id="ARBA00022679"/>
    </source>
</evidence>
<dbReference type="PROSITE" id="PS51625">
    <property type="entry name" value="SAM_MT_TRMB"/>
    <property type="match status" value="1"/>
</dbReference>
<dbReference type="Pfam" id="PF02390">
    <property type="entry name" value="Methyltransf_4"/>
    <property type="match status" value="1"/>
</dbReference>
<dbReference type="InterPro" id="IPR003358">
    <property type="entry name" value="tRNA_(Gua-N-7)_MeTrfase_Trmb"/>
</dbReference>
<comment type="caution">
    <text evidence="7">Lacks conserved residue(s) required for the propagation of feature annotation.</text>
</comment>
<dbReference type="SUPFAM" id="SSF53335">
    <property type="entry name" value="S-adenosyl-L-methionine-dependent methyltransferases"/>
    <property type="match status" value="1"/>
</dbReference>
<evidence type="ECO:0000256" key="5">
    <source>
        <dbReference type="ARBA" id="ARBA00022691"/>
    </source>
</evidence>
<evidence type="ECO:0000313" key="9">
    <source>
        <dbReference type="EMBL" id="RBP99802.1"/>
    </source>
</evidence>
<dbReference type="Gene3D" id="3.40.50.150">
    <property type="entry name" value="Vaccinia Virus protein VP39"/>
    <property type="match status" value="1"/>
</dbReference>
<dbReference type="OrthoDB" id="9802090at2"/>
<feature type="binding site" evidence="7">
    <location>
        <position position="96"/>
    </location>
    <ligand>
        <name>S-adenosyl-L-methionine</name>
        <dbReference type="ChEBI" id="CHEBI:59789"/>
    </ligand>
</feature>
<dbReference type="InterPro" id="IPR055361">
    <property type="entry name" value="tRNA_methyltr_TrmB_bact"/>
</dbReference>
<keyword evidence="10" id="KW-1185">Reference proteome</keyword>
<comment type="similarity">
    <text evidence="7">Belongs to the class I-like SAM-binding methyltransferase superfamily. TrmB family.</text>
</comment>
<organism evidence="9 10">
    <name type="scientific">Bifidobacterium xylocopae</name>
    <dbReference type="NCBI Taxonomy" id="2493119"/>
    <lineage>
        <taxon>Bacteria</taxon>
        <taxon>Bacillati</taxon>
        <taxon>Actinomycetota</taxon>
        <taxon>Actinomycetes</taxon>
        <taxon>Bifidobacteriales</taxon>
        <taxon>Bifidobacteriaceae</taxon>
        <taxon>Bifidobacterium</taxon>
    </lineage>
</organism>
<dbReference type="PANTHER" id="PTHR23417">
    <property type="entry name" value="3-DEOXY-D-MANNO-OCTULOSONIC-ACID TRANSFERASE/TRNA GUANINE-N 7 - -METHYLTRANSFERASE"/>
    <property type="match status" value="1"/>
</dbReference>
<sequence>MIAMSTAKHVQDEASHRPPPKESGGRERRARRSVVSFTRRSGKLDPRLGRAWNEYAGSYLLSLHPDTDALGVDPGVVVDRAFLERVFGRKAPLTVEIGSGQGENIVAAAAGHPDRDYLALEVYEPGLAHTMLLAGKHGLPNLRLARTNAPEFVAAASPGLLDEVWTFFPDPWPKMRHHKRRLVQPALAADLAKAMAPGGLWRIATDIDDYALHVHEVLDRDPAWRNVGGRRVSLPTGHVGKGTADRAAGMPHAEFVESERFEGRVLTNFERKGLAAGRTIHDLAYRSVARP</sequence>
<evidence type="ECO:0000256" key="3">
    <source>
        <dbReference type="ARBA" id="ARBA00022603"/>
    </source>
</evidence>
<evidence type="ECO:0000256" key="6">
    <source>
        <dbReference type="ARBA" id="ARBA00022694"/>
    </source>
</evidence>
<dbReference type="HAMAP" id="MF_01057">
    <property type="entry name" value="tRNA_methyltr_TrmB"/>
    <property type="match status" value="1"/>
</dbReference>
<dbReference type="EMBL" id="PDCH01000002">
    <property type="protein sequence ID" value="RBP99802.1"/>
    <property type="molecule type" value="Genomic_DNA"/>
</dbReference>
<comment type="function">
    <text evidence="2 7">Catalyzes the formation of N(7)-methylguanine at position 46 (m7G46) in tRNA.</text>
</comment>
<gene>
    <name evidence="7" type="primary">trmB</name>
    <name evidence="9" type="ORF">CRD59_01835</name>
</gene>
<name>A0A366KEZ6_9BIFI</name>
<dbReference type="UniPathway" id="UPA00989"/>
<comment type="catalytic activity">
    <reaction evidence="1 7">
        <text>guanosine(46) in tRNA + S-adenosyl-L-methionine = N(7)-methylguanosine(46) in tRNA + S-adenosyl-L-homocysteine</text>
        <dbReference type="Rhea" id="RHEA:42708"/>
        <dbReference type="Rhea" id="RHEA-COMP:10188"/>
        <dbReference type="Rhea" id="RHEA-COMP:10189"/>
        <dbReference type="ChEBI" id="CHEBI:57856"/>
        <dbReference type="ChEBI" id="CHEBI:59789"/>
        <dbReference type="ChEBI" id="CHEBI:74269"/>
        <dbReference type="ChEBI" id="CHEBI:74480"/>
        <dbReference type="EC" id="2.1.1.33"/>
    </reaction>
</comment>
<feature type="binding site" evidence="7">
    <location>
        <position position="121"/>
    </location>
    <ligand>
        <name>S-adenosyl-L-methionine</name>
        <dbReference type="ChEBI" id="CHEBI:59789"/>
    </ligand>
</feature>
<dbReference type="InterPro" id="IPR029063">
    <property type="entry name" value="SAM-dependent_MTases_sf"/>
</dbReference>
<dbReference type="AlphaFoldDB" id="A0A366KEZ6"/>
<evidence type="ECO:0000313" key="10">
    <source>
        <dbReference type="Proteomes" id="UP000252345"/>
    </source>
</evidence>